<evidence type="ECO:0000313" key="2">
    <source>
        <dbReference type="EMBL" id="PMD30946.1"/>
    </source>
</evidence>
<feature type="transmembrane region" description="Helical" evidence="1">
    <location>
        <begin position="50"/>
        <end position="70"/>
    </location>
</feature>
<dbReference type="EMBL" id="KZ613964">
    <property type="protein sequence ID" value="PMD30946.1"/>
    <property type="molecule type" value="Genomic_DNA"/>
</dbReference>
<feature type="transmembrane region" description="Helical" evidence="1">
    <location>
        <begin position="550"/>
        <end position="573"/>
    </location>
</feature>
<feature type="transmembrane region" description="Helical" evidence="1">
    <location>
        <begin position="175"/>
        <end position="202"/>
    </location>
</feature>
<keyword evidence="1" id="KW-1133">Transmembrane helix</keyword>
<dbReference type="STRING" id="1149755.A0A2J6QXE8"/>
<keyword evidence="3" id="KW-1185">Reference proteome</keyword>
<keyword evidence="1" id="KW-0812">Transmembrane</keyword>
<dbReference type="Proteomes" id="UP000235786">
    <property type="component" value="Unassembled WGS sequence"/>
</dbReference>
<organism evidence="2 3">
    <name type="scientific">Hyaloscypha variabilis (strain UAMH 11265 / GT02V1 / F)</name>
    <name type="common">Meliniomyces variabilis</name>
    <dbReference type="NCBI Taxonomy" id="1149755"/>
    <lineage>
        <taxon>Eukaryota</taxon>
        <taxon>Fungi</taxon>
        <taxon>Dikarya</taxon>
        <taxon>Ascomycota</taxon>
        <taxon>Pezizomycotina</taxon>
        <taxon>Leotiomycetes</taxon>
        <taxon>Helotiales</taxon>
        <taxon>Hyaloscyphaceae</taxon>
        <taxon>Hyaloscypha</taxon>
        <taxon>Hyaloscypha variabilis</taxon>
    </lineage>
</organism>
<evidence type="ECO:0000313" key="3">
    <source>
        <dbReference type="Proteomes" id="UP000235786"/>
    </source>
</evidence>
<sequence length="656" mass="71867">MEEDSGDQVKVDGGIRYANDGQDKVTLAIKGWPTSPSTMNKWSSIVALEISLYILMAIGAVIFLIFALLAASVDRTFPRTHFKYSTGGPILLGWPFFSPSYPNGTEPQLYLGSQSSLLRNTTLNANLFEAAKLGPTIFPILFAGAVGSFLRLLARKRAEQGSTMEFLEALLGSRSLPSTISTVFSLGHISLVEIGLIFLWMLSPIGGQASLRMLNIQNITGITSNFPWIAVNPSTLTIIDQEDSLEIKTRFISTFTSISFLYDGLMSGLETGTLNLVGFEIQGPIALHPDIGPMTLSALGISVSYNANMSFTVSYSQFRCPSVSQDLVNGSWTSMLGSDFIYANFSGLLQKSKYGSGFFVDTNDTFQSEIDGHQNFLFGSFYNSKVTLWSCLLYSNTRNITFGCNDPGDVQTSLPFFCGVRSVGVATLSDVTPFNNYNLAASLYGEWPAIDSASTGVSSFTERYIAYGGIYGAFNLETDSGPLVQPSLVDLSIIDNVTFANRLTTIFNTYIQTTQTKTTQAGILDLNQVQYSTYSTPLLWLPFDIVDCNWIYFTILTLASVILLICSLSSIWLRFRITTPDILGYVSSSTIESPFVSISDIQPGSGSMLSGLQRAKLLGKMKVQLRDVQENEEFGKFALTNQVRNVSSGKKDRMYV</sequence>
<proteinExistence type="predicted"/>
<dbReference type="AlphaFoldDB" id="A0A2J6QXE8"/>
<keyword evidence="1" id="KW-0472">Membrane</keyword>
<dbReference type="OrthoDB" id="3692311at2759"/>
<reference evidence="2 3" key="1">
    <citation type="submission" date="2016-04" db="EMBL/GenBank/DDBJ databases">
        <title>A degradative enzymes factory behind the ericoid mycorrhizal symbiosis.</title>
        <authorList>
            <consortium name="DOE Joint Genome Institute"/>
            <person name="Martino E."/>
            <person name="Morin E."/>
            <person name="Grelet G."/>
            <person name="Kuo A."/>
            <person name="Kohler A."/>
            <person name="Daghino S."/>
            <person name="Barry K."/>
            <person name="Choi C."/>
            <person name="Cichocki N."/>
            <person name="Clum A."/>
            <person name="Copeland A."/>
            <person name="Hainaut M."/>
            <person name="Haridas S."/>
            <person name="Labutti K."/>
            <person name="Lindquist E."/>
            <person name="Lipzen A."/>
            <person name="Khouja H.-R."/>
            <person name="Murat C."/>
            <person name="Ohm R."/>
            <person name="Olson A."/>
            <person name="Spatafora J."/>
            <person name="Veneault-Fourrey C."/>
            <person name="Henrissat B."/>
            <person name="Grigoriev I."/>
            <person name="Martin F."/>
            <person name="Perotto S."/>
        </authorList>
    </citation>
    <scope>NUCLEOTIDE SEQUENCE [LARGE SCALE GENOMIC DNA]</scope>
    <source>
        <strain evidence="2 3">F</strain>
    </source>
</reference>
<gene>
    <name evidence="2" type="ORF">L207DRAFT_591891</name>
</gene>
<protein>
    <submittedName>
        <fullName evidence="2">Uncharacterized protein</fullName>
    </submittedName>
</protein>
<feature type="transmembrane region" description="Helical" evidence="1">
    <location>
        <begin position="136"/>
        <end position="154"/>
    </location>
</feature>
<name>A0A2J6QXE8_HYAVF</name>
<accession>A0A2J6QXE8</accession>
<evidence type="ECO:0000256" key="1">
    <source>
        <dbReference type="SAM" id="Phobius"/>
    </source>
</evidence>